<reference evidence="2" key="1">
    <citation type="submission" date="2025-08" db="UniProtKB">
        <authorList>
            <consortium name="RefSeq"/>
        </authorList>
    </citation>
    <scope>IDENTIFICATION</scope>
    <source>
        <strain evidence="2">Tuebingen</strain>
        <tissue evidence="2">Fibroblasts and whole tissue</tissue>
    </source>
</reference>
<proteinExistence type="predicted"/>
<name>A0AC58HUG9_DANRE</name>
<protein>
    <submittedName>
        <fullName evidence="2">Pleckstrin homology domain-containing family A member 7 isoform X36</fullName>
    </submittedName>
</protein>
<sequence length="997" mass="113273">MRSYIYKQSSVIGSQAEHTGMRTYYFSADTQEDMNGWVRAMNQAALMQTHTVKRDECGHPDHVNVSEKLKKQAVPQTNHINSYVIPKPEVIQSDGLPEDKREGFVGEVEIQVTPREMEQARGKSPASRVVEVEVLAPGSTPPSRVASRAPSRAVSTPPVVQRNGTPIEQNGMPGCQRGATPSAQTPVQVQRRSTLEQVENWVKVQKEERHGLVSTESTVPRRTPPIHPKYGTMDKYQSLPKTSRQSPPAPHHQLPSEYKYSHDRLNHFQKIHGHTKRPTTHDNTVWQLFEWQQRQQFRHGSPSAPVYTPAPDYSTAVSSTRNNSDVSRSVSVPPTLADIPPPGPPGARLMSPRRPHTPAERVTVRPLEDRPIVEVPPSNSPHRLRSYKSATIERRSMPPSAYITHTVSAPSLHGKTADDTYMHLKKDLEYLDLKVSGTEALKGRPAKPVKVAESDVDVTLSRLCEQDKILQELEFRLSGLKDDKDKLESVLDVSHQQMEQYKDQPSHTDKIAYQQRLLQEDLVHIRADISRVSTEMERAWDDYSRMEQSVEQLRDVLQTQMTLCTSPQEKNQLKRELWRIEDVMTGLSSTKETFKITVDSVKNPERKLVPSVIESTVPSRCMTPSAAEVRSPQRSLTSSPLPLPLDNEDLRNRHPVPNWEEDDAPPRPPLPLLYDEDTPPVVPPLPKETSVIRHTSVRGLKRQSDERKRDRESSYSNGDYRLELRSYLSEPELPVSAHGADHVDPGYLTLQRRGLSGSSSRINQYGVASCSLRRDLELSTMERPKSALERLCSGEPQLEQQSQPQRVRMSVEEQLERMKRHQRALVRKRNLSQGERHHSRASTRPVNSDPGSGWENLIDLQRPKQALFVEPYRPASDEWLTVRARPVMELELEPLDFEFDITRELSTPQKVWIPQRLIDDESDEDLSPEEKETRSRTVAKIKTLLSKSSMRSSEQMDFSDLDLALQQQERIMSVPRALATEASIKRRQVTAKAMSEG</sequence>
<evidence type="ECO:0000313" key="2">
    <source>
        <dbReference type="RefSeq" id="XP_073785633.1"/>
    </source>
</evidence>
<keyword evidence="1" id="KW-1185">Reference proteome</keyword>
<organism evidence="1 2">
    <name type="scientific">Danio rerio</name>
    <name type="common">Zebrafish</name>
    <name type="synonym">Brachydanio rerio</name>
    <dbReference type="NCBI Taxonomy" id="7955"/>
    <lineage>
        <taxon>Eukaryota</taxon>
        <taxon>Metazoa</taxon>
        <taxon>Chordata</taxon>
        <taxon>Craniata</taxon>
        <taxon>Vertebrata</taxon>
        <taxon>Euteleostomi</taxon>
        <taxon>Actinopterygii</taxon>
        <taxon>Neopterygii</taxon>
        <taxon>Teleostei</taxon>
        <taxon>Ostariophysi</taxon>
        <taxon>Cypriniformes</taxon>
        <taxon>Danionidae</taxon>
        <taxon>Danioninae</taxon>
        <taxon>Danio</taxon>
    </lineage>
</organism>
<dbReference type="Proteomes" id="UP000000437">
    <property type="component" value="Chromosome 18"/>
</dbReference>
<accession>A0AC58HUG9</accession>
<dbReference type="RefSeq" id="XP_073785633.1">
    <property type="nucleotide sequence ID" value="XM_073929532.1"/>
</dbReference>
<evidence type="ECO:0000313" key="1">
    <source>
        <dbReference type="Proteomes" id="UP000000437"/>
    </source>
</evidence>
<gene>
    <name evidence="2" type="primary">plekha7a</name>
    <name evidence="2" type="synonym">plekha7</name>
    <name evidence="2" type="synonym">si:dkey-29p10.1</name>
</gene>